<protein>
    <submittedName>
        <fullName evidence="1">Uncharacterized protein</fullName>
    </submittedName>
</protein>
<proteinExistence type="predicted"/>
<dbReference type="EMBL" id="JABSTQ010010102">
    <property type="protein sequence ID" value="KAG0423426.1"/>
    <property type="molecule type" value="Genomic_DNA"/>
</dbReference>
<accession>A0AC60PQS6</accession>
<sequence>MTVRLVLSCFFGCCGTSEDESLFFGRQRFLPHLRHSPPESSLSMLVVSEQTDRLQSWDSSSALLAWCWAAVMDMSFSERDIPACIPSLAVQGAVLAPAVQVDPIVQRTDEVA</sequence>
<dbReference type="Proteomes" id="UP000805193">
    <property type="component" value="Unassembled WGS sequence"/>
</dbReference>
<gene>
    <name evidence="1" type="ORF">HPB47_000785</name>
</gene>
<keyword evidence="2" id="KW-1185">Reference proteome</keyword>
<reference evidence="1 2" key="1">
    <citation type="journal article" date="2020" name="Cell">
        <title>Large-Scale Comparative Analyses of Tick Genomes Elucidate Their Genetic Diversity and Vector Capacities.</title>
        <authorList>
            <consortium name="Tick Genome and Microbiome Consortium (TIGMIC)"/>
            <person name="Jia N."/>
            <person name="Wang J."/>
            <person name="Shi W."/>
            <person name="Du L."/>
            <person name="Sun Y."/>
            <person name="Zhan W."/>
            <person name="Jiang J.F."/>
            <person name="Wang Q."/>
            <person name="Zhang B."/>
            <person name="Ji P."/>
            <person name="Bell-Sakyi L."/>
            <person name="Cui X.M."/>
            <person name="Yuan T.T."/>
            <person name="Jiang B.G."/>
            <person name="Yang W.F."/>
            <person name="Lam T.T."/>
            <person name="Chang Q.C."/>
            <person name="Ding S.J."/>
            <person name="Wang X.J."/>
            <person name="Zhu J.G."/>
            <person name="Ruan X.D."/>
            <person name="Zhao L."/>
            <person name="Wei J.T."/>
            <person name="Ye R.Z."/>
            <person name="Que T.C."/>
            <person name="Du C.H."/>
            <person name="Zhou Y.H."/>
            <person name="Cheng J.X."/>
            <person name="Dai P.F."/>
            <person name="Guo W.B."/>
            <person name="Han X.H."/>
            <person name="Huang E.J."/>
            <person name="Li L.F."/>
            <person name="Wei W."/>
            <person name="Gao Y.C."/>
            <person name="Liu J.Z."/>
            <person name="Shao H.Z."/>
            <person name="Wang X."/>
            <person name="Wang C.C."/>
            <person name="Yang T.C."/>
            <person name="Huo Q.B."/>
            <person name="Li W."/>
            <person name="Chen H.Y."/>
            <person name="Chen S.E."/>
            <person name="Zhou L.G."/>
            <person name="Ni X.B."/>
            <person name="Tian J.H."/>
            <person name="Sheng Y."/>
            <person name="Liu T."/>
            <person name="Pan Y.S."/>
            <person name="Xia L.Y."/>
            <person name="Li J."/>
            <person name="Zhao F."/>
            <person name="Cao W.C."/>
        </authorList>
    </citation>
    <scope>NUCLEOTIDE SEQUENCE [LARGE SCALE GENOMIC DNA]</scope>
    <source>
        <strain evidence="1">Iper-2018</strain>
    </source>
</reference>
<name>A0AC60PQS6_IXOPE</name>
<organism evidence="1 2">
    <name type="scientific">Ixodes persulcatus</name>
    <name type="common">Taiga tick</name>
    <dbReference type="NCBI Taxonomy" id="34615"/>
    <lineage>
        <taxon>Eukaryota</taxon>
        <taxon>Metazoa</taxon>
        <taxon>Ecdysozoa</taxon>
        <taxon>Arthropoda</taxon>
        <taxon>Chelicerata</taxon>
        <taxon>Arachnida</taxon>
        <taxon>Acari</taxon>
        <taxon>Parasitiformes</taxon>
        <taxon>Ixodida</taxon>
        <taxon>Ixodoidea</taxon>
        <taxon>Ixodidae</taxon>
        <taxon>Ixodinae</taxon>
        <taxon>Ixodes</taxon>
    </lineage>
</organism>
<comment type="caution">
    <text evidence="1">The sequence shown here is derived from an EMBL/GenBank/DDBJ whole genome shotgun (WGS) entry which is preliminary data.</text>
</comment>
<evidence type="ECO:0000313" key="1">
    <source>
        <dbReference type="EMBL" id="KAG0423426.1"/>
    </source>
</evidence>
<evidence type="ECO:0000313" key="2">
    <source>
        <dbReference type="Proteomes" id="UP000805193"/>
    </source>
</evidence>